<comment type="caution">
    <text evidence="1">The sequence shown here is derived from an EMBL/GenBank/DDBJ whole genome shotgun (WGS) entry which is preliminary data.</text>
</comment>
<keyword evidence="2" id="KW-1185">Reference proteome</keyword>
<gene>
    <name evidence="1" type="ORF">PCOR1329_LOCUS1229</name>
</gene>
<evidence type="ECO:0008006" key="3">
    <source>
        <dbReference type="Google" id="ProtNLM"/>
    </source>
</evidence>
<evidence type="ECO:0000313" key="2">
    <source>
        <dbReference type="Proteomes" id="UP001189429"/>
    </source>
</evidence>
<dbReference type="PANTHER" id="PTHR33050">
    <property type="entry name" value="REVERSE TRANSCRIPTASE DOMAIN-CONTAINING PROTEIN"/>
    <property type="match status" value="1"/>
</dbReference>
<dbReference type="PANTHER" id="PTHR33050:SF7">
    <property type="entry name" value="RIBONUCLEASE H"/>
    <property type="match status" value="1"/>
</dbReference>
<evidence type="ECO:0000313" key="1">
    <source>
        <dbReference type="EMBL" id="CAK0789746.1"/>
    </source>
</evidence>
<dbReference type="Proteomes" id="UP001189429">
    <property type="component" value="Unassembled WGS sequence"/>
</dbReference>
<feature type="non-terminal residue" evidence="1">
    <location>
        <position position="1"/>
    </location>
</feature>
<dbReference type="Gene3D" id="3.10.10.10">
    <property type="entry name" value="HIV Type 1 Reverse Transcriptase, subunit A, domain 1"/>
    <property type="match status" value="1"/>
</dbReference>
<dbReference type="InterPro" id="IPR052055">
    <property type="entry name" value="Hepadnavirus_pol/RT"/>
</dbReference>
<dbReference type="SUPFAM" id="SSF56672">
    <property type="entry name" value="DNA/RNA polymerases"/>
    <property type="match status" value="1"/>
</dbReference>
<organism evidence="1 2">
    <name type="scientific">Prorocentrum cordatum</name>
    <dbReference type="NCBI Taxonomy" id="2364126"/>
    <lineage>
        <taxon>Eukaryota</taxon>
        <taxon>Sar</taxon>
        <taxon>Alveolata</taxon>
        <taxon>Dinophyceae</taxon>
        <taxon>Prorocentrales</taxon>
        <taxon>Prorocentraceae</taxon>
        <taxon>Prorocentrum</taxon>
    </lineage>
</organism>
<proteinExistence type="predicted"/>
<sequence>LAAPRIRRRSWGERLAAKRLRGVPKDLGARTDGEMPQQPFRQHFAEVAVGAAGLSTAVRKLGVKVDTFTARSPGRARSGGFDMLALSEFRDLARRIRRRSYRWFHFAPPYRTFVRARRRRLHARVVVLRSTEQPYGLGTRHSRPRCVTEDNAWAVRTARLAKVQIQAGGFFSIEGPERSLMWEFEEYRLLVLLPGVFVVKGDQCCFGGQYRKGTKWVTNAPWLRQLGVRCPGPPVHPPHLPLEGLATRPDGSRCCRIELAAEYPQDLCEALARAFAADRSSPPSIATVTFDEHGARDPLQAPSRKAQREAANKMALGGLRDPHLSVARVPGWPGVGRDIRAALAPIIAGQDGAVLPEVRAVMELLGTEQNSGFPAAVVGRAREALAALWASRAAPIGVAPSGLQAHLLAAMLTAAGGPDVVLGQWAAGATPMGIDQDIPVCGVFPAMDKPYKYAGLARTELAPWPAAWGFHNYASYDEYAAEADAALKAELDAGYLIWRETLEELEELAGKCHLSKVAVLAKLRASGKLKIRLIHDLRRSGVNALARIPERVVLPRLYDAVQSLRAAGRAAQRRGRVGILVLDFTDAFKQLRVHPGERRYLCGSARVDGKWGFFQYLTVMFGHIAGPLVRGRVAAALMRASAATVPAPEAHLQCYVDDPLVVLVGEPEERSMAVLTLLLLWEALGFRMAWTKGKHGESVTWLGAEMKYAFKGDRIHAVLITVAEDQAEKLLSGALRLVEQPLIQRRDLRAFAGLASWVGSVTPALRGFAQMIWAAVSAPPAAGESAAVLRRERVSLALSWIIHFSERRLVSLPRAFCVDERPLEFIIGFDASTTGSGAWFSRDGGKHYHGFYYTVWDATDEIATGALKEDPGSQPLWEAYALLLAITTWATFIKDAEGQLGLRGDASGALQSVVRRKARHPLVNAIVIEAQLELGVGMSDLTAAHYWSEDNDVADDLSRVGEGSAIPQVLQGIVPSRPGWHRGIVASMVVLARGSAL</sequence>
<dbReference type="InterPro" id="IPR043128">
    <property type="entry name" value="Rev_trsase/Diguanyl_cyclase"/>
</dbReference>
<accession>A0ABN9PE96</accession>
<dbReference type="EMBL" id="CAUYUJ010000295">
    <property type="protein sequence ID" value="CAK0789746.1"/>
    <property type="molecule type" value="Genomic_DNA"/>
</dbReference>
<name>A0ABN9PE96_9DINO</name>
<reference evidence="1" key="1">
    <citation type="submission" date="2023-10" db="EMBL/GenBank/DDBJ databases">
        <authorList>
            <person name="Chen Y."/>
            <person name="Shah S."/>
            <person name="Dougan E. K."/>
            <person name="Thang M."/>
            <person name="Chan C."/>
        </authorList>
    </citation>
    <scope>NUCLEOTIDE SEQUENCE [LARGE SCALE GENOMIC DNA]</scope>
</reference>
<dbReference type="Gene3D" id="3.30.70.270">
    <property type="match status" value="1"/>
</dbReference>
<protein>
    <recommendedName>
        <fullName evidence="3">Reverse transcriptase domain-containing protein</fullName>
    </recommendedName>
</protein>
<dbReference type="InterPro" id="IPR043502">
    <property type="entry name" value="DNA/RNA_pol_sf"/>
</dbReference>